<comment type="caution">
    <text evidence="1">The sequence shown here is derived from an EMBL/GenBank/DDBJ whole genome shotgun (WGS) entry which is preliminary data.</text>
</comment>
<dbReference type="AlphaFoldDB" id="A0A426ZP89"/>
<dbReference type="Proteomes" id="UP000287651">
    <property type="component" value="Unassembled WGS sequence"/>
</dbReference>
<reference evidence="1 2" key="1">
    <citation type="journal article" date="2014" name="Agronomy (Basel)">
        <title>A Draft Genome Sequence for Ensete ventricosum, the Drought-Tolerant Tree Against Hunger.</title>
        <authorList>
            <person name="Harrison J."/>
            <person name="Moore K.A."/>
            <person name="Paszkiewicz K."/>
            <person name="Jones T."/>
            <person name="Grant M."/>
            <person name="Ambacheew D."/>
            <person name="Muzemil S."/>
            <person name="Studholme D.J."/>
        </authorList>
    </citation>
    <scope>NUCLEOTIDE SEQUENCE [LARGE SCALE GENOMIC DNA]</scope>
</reference>
<dbReference type="EMBL" id="AMZH03005677">
    <property type="protein sequence ID" value="RRT65807.1"/>
    <property type="molecule type" value="Genomic_DNA"/>
</dbReference>
<evidence type="ECO:0000313" key="1">
    <source>
        <dbReference type="EMBL" id="RRT65807.1"/>
    </source>
</evidence>
<sequence length="102" mass="11171">MCSCSCRSPNHGWPLLQGVCPHVAGPLLAAFAPKTGDSRRSKGAAIVHSYGGDFLRVYPGRMIEPQGMKDKGRSPTSHAKAYSPLYYHLGPYTKEINKRRAL</sequence>
<evidence type="ECO:0000313" key="2">
    <source>
        <dbReference type="Proteomes" id="UP000287651"/>
    </source>
</evidence>
<protein>
    <submittedName>
        <fullName evidence="1">Uncharacterized protein</fullName>
    </submittedName>
</protein>
<proteinExistence type="predicted"/>
<name>A0A426ZP89_ENSVE</name>
<gene>
    <name evidence="1" type="ORF">B296_00001524</name>
</gene>
<accession>A0A426ZP89</accession>
<organism evidence="1 2">
    <name type="scientific">Ensete ventricosum</name>
    <name type="common">Abyssinian banana</name>
    <name type="synonym">Musa ensete</name>
    <dbReference type="NCBI Taxonomy" id="4639"/>
    <lineage>
        <taxon>Eukaryota</taxon>
        <taxon>Viridiplantae</taxon>
        <taxon>Streptophyta</taxon>
        <taxon>Embryophyta</taxon>
        <taxon>Tracheophyta</taxon>
        <taxon>Spermatophyta</taxon>
        <taxon>Magnoliopsida</taxon>
        <taxon>Liliopsida</taxon>
        <taxon>Zingiberales</taxon>
        <taxon>Musaceae</taxon>
        <taxon>Ensete</taxon>
    </lineage>
</organism>